<comment type="cofactor">
    <cofactor evidence="1 13">
        <name>heme</name>
        <dbReference type="ChEBI" id="CHEBI:30413"/>
    </cofactor>
</comment>
<comment type="subcellular location">
    <subcellularLocation>
        <location evidence="3">Endoplasmic reticulum membrane</location>
        <topology evidence="3">Peripheral membrane protein</topology>
    </subcellularLocation>
    <subcellularLocation>
        <location evidence="2">Microsome membrane</location>
        <topology evidence="2">Peripheral membrane protein</topology>
    </subcellularLocation>
</comment>
<accession>A0A5E4NG48</accession>
<dbReference type="InterPro" id="IPR001128">
    <property type="entry name" value="Cyt_P450"/>
</dbReference>
<dbReference type="AlphaFoldDB" id="A0A5E4NG48"/>
<evidence type="ECO:0000256" key="2">
    <source>
        <dbReference type="ARBA" id="ARBA00004174"/>
    </source>
</evidence>
<dbReference type="GO" id="GO:0020037">
    <property type="term" value="F:heme binding"/>
    <property type="evidence" value="ECO:0007669"/>
    <property type="project" value="InterPro"/>
</dbReference>
<keyword evidence="11 14" id="KW-0503">Monooxygenase</keyword>
<dbReference type="PROSITE" id="PS00086">
    <property type="entry name" value="CYTOCHROME_P450"/>
    <property type="match status" value="1"/>
</dbReference>
<evidence type="ECO:0000256" key="6">
    <source>
        <dbReference type="ARBA" id="ARBA00022723"/>
    </source>
</evidence>
<evidence type="ECO:0000256" key="4">
    <source>
        <dbReference type="ARBA" id="ARBA00010617"/>
    </source>
</evidence>
<dbReference type="GO" id="GO:0005506">
    <property type="term" value="F:iron ion binding"/>
    <property type="evidence" value="ECO:0007669"/>
    <property type="project" value="InterPro"/>
</dbReference>
<dbReference type="PANTHER" id="PTHR24292">
    <property type="entry name" value="CYTOCHROME P450"/>
    <property type="match status" value="1"/>
</dbReference>
<dbReference type="PANTHER" id="PTHR24292:SF54">
    <property type="entry name" value="CYP9F3-RELATED"/>
    <property type="match status" value="1"/>
</dbReference>
<dbReference type="SUPFAM" id="SSF48264">
    <property type="entry name" value="Cytochrome P450"/>
    <property type="match status" value="1"/>
</dbReference>
<keyword evidence="8" id="KW-0492">Microsome</keyword>
<dbReference type="GO" id="GO:0005789">
    <property type="term" value="C:endoplasmic reticulum membrane"/>
    <property type="evidence" value="ECO:0007669"/>
    <property type="project" value="UniProtKB-SubCell"/>
</dbReference>
<evidence type="ECO:0000256" key="9">
    <source>
        <dbReference type="ARBA" id="ARBA00023002"/>
    </source>
</evidence>
<keyword evidence="5 13" id="KW-0349">Heme</keyword>
<dbReference type="GO" id="GO:0016705">
    <property type="term" value="F:oxidoreductase activity, acting on paired donors, with incorporation or reduction of molecular oxygen"/>
    <property type="evidence" value="ECO:0007669"/>
    <property type="project" value="InterPro"/>
</dbReference>
<dbReference type="Gene3D" id="1.10.630.10">
    <property type="entry name" value="Cytochrome P450"/>
    <property type="match status" value="2"/>
</dbReference>
<dbReference type="InterPro" id="IPR036396">
    <property type="entry name" value="Cyt_P450_sf"/>
</dbReference>
<evidence type="ECO:0000256" key="13">
    <source>
        <dbReference type="PIRSR" id="PIRSR602401-1"/>
    </source>
</evidence>
<evidence type="ECO:0000256" key="1">
    <source>
        <dbReference type="ARBA" id="ARBA00001971"/>
    </source>
</evidence>
<dbReference type="Pfam" id="PF00067">
    <property type="entry name" value="p450"/>
    <property type="match status" value="1"/>
</dbReference>
<evidence type="ECO:0000313" key="15">
    <source>
        <dbReference type="EMBL" id="VVC43877.1"/>
    </source>
</evidence>
<keyword evidence="9 14" id="KW-0560">Oxidoreductase</keyword>
<dbReference type="InterPro" id="IPR002401">
    <property type="entry name" value="Cyt_P450_E_grp-I"/>
</dbReference>
<feature type="binding site" description="axial binding residue" evidence="13">
    <location>
        <position position="175"/>
    </location>
    <ligand>
        <name>heme</name>
        <dbReference type="ChEBI" id="CHEBI:30413"/>
    </ligand>
    <ligandPart>
        <name>Fe</name>
        <dbReference type="ChEBI" id="CHEBI:18248"/>
    </ligandPart>
</feature>
<dbReference type="PRINTS" id="PR00463">
    <property type="entry name" value="EP450I"/>
</dbReference>
<dbReference type="Proteomes" id="UP000325440">
    <property type="component" value="Unassembled WGS sequence"/>
</dbReference>
<gene>
    <name evidence="15" type="ORF">CINCED_3A003821</name>
</gene>
<dbReference type="GO" id="GO:0004497">
    <property type="term" value="F:monooxygenase activity"/>
    <property type="evidence" value="ECO:0007669"/>
    <property type="project" value="UniProtKB-KW"/>
</dbReference>
<protein>
    <submittedName>
        <fullName evidence="15">Cytochrome P450, E-class, group I,Cytochrome P450,Cytochrome P450, conserved site</fullName>
    </submittedName>
</protein>
<evidence type="ECO:0000313" key="16">
    <source>
        <dbReference type="Proteomes" id="UP000325440"/>
    </source>
</evidence>
<keyword evidence="12" id="KW-0472">Membrane</keyword>
<evidence type="ECO:0000256" key="14">
    <source>
        <dbReference type="RuleBase" id="RU000461"/>
    </source>
</evidence>
<evidence type="ECO:0000256" key="12">
    <source>
        <dbReference type="ARBA" id="ARBA00023136"/>
    </source>
</evidence>
<evidence type="ECO:0000256" key="5">
    <source>
        <dbReference type="ARBA" id="ARBA00022617"/>
    </source>
</evidence>
<evidence type="ECO:0000256" key="7">
    <source>
        <dbReference type="ARBA" id="ARBA00022824"/>
    </source>
</evidence>
<sequence length="234" mass="26798">MYNQIKDCSDLFINNLRETLTETNEIDFKTACSKYFADVLGTCFYGLQMNIIEDETSAFHKYGKKLIDANIASNAFIMFTGGLETLSSSMSFRLYELSLKKHIQDKARNEIRCKLSQHGGSITNDFLSELSYLGMIINEYYSDPEVFDPKRFSPKKKINGLNGTYIPFGNGPRMCFAKRFVSVTLKIVLIEVLSKYEVEPNERIQIPITFDKGSLVVLPESEVQLRLKLMMITR</sequence>
<comment type="similarity">
    <text evidence="4 14">Belongs to the cytochrome P450 family.</text>
</comment>
<dbReference type="EMBL" id="CABPRJ010002373">
    <property type="protein sequence ID" value="VVC43877.1"/>
    <property type="molecule type" value="Genomic_DNA"/>
</dbReference>
<evidence type="ECO:0000256" key="11">
    <source>
        <dbReference type="ARBA" id="ARBA00023033"/>
    </source>
</evidence>
<keyword evidence="6 13" id="KW-0479">Metal-binding</keyword>
<evidence type="ECO:0000256" key="3">
    <source>
        <dbReference type="ARBA" id="ARBA00004406"/>
    </source>
</evidence>
<organism evidence="15 16">
    <name type="scientific">Cinara cedri</name>
    <dbReference type="NCBI Taxonomy" id="506608"/>
    <lineage>
        <taxon>Eukaryota</taxon>
        <taxon>Metazoa</taxon>
        <taxon>Ecdysozoa</taxon>
        <taxon>Arthropoda</taxon>
        <taxon>Hexapoda</taxon>
        <taxon>Insecta</taxon>
        <taxon>Pterygota</taxon>
        <taxon>Neoptera</taxon>
        <taxon>Paraneoptera</taxon>
        <taxon>Hemiptera</taxon>
        <taxon>Sternorrhyncha</taxon>
        <taxon>Aphidomorpha</taxon>
        <taxon>Aphidoidea</taxon>
        <taxon>Aphididae</taxon>
        <taxon>Lachninae</taxon>
        <taxon>Cinara</taxon>
    </lineage>
</organism>
<keyword evidence="16" id="KW-1185">Reference proteome</keyword>
<keyword evidence="10 13" id="KW-0408">Iron</keyword>
<dbReference type="InterPro" id="IPR017972">
    <property type="entry name" value="Cyt_P450_CS"/>
</dbReference>
<reference evidence="15 16" key="1">
    <citation type="submission" date="2019-08" db="EMBL/GenBank/DDBJ databases">
        <authorList>
            <person name="Alioto T."/>
            <person name="Alioto T."/>
            <person name="Gomez Garrido J."/>
        </authorList>
    </citation>
    <scope>NUCLEOTIDE SEQUENCE [LARGE SCALE GENOMIC DNA]</scope>
</reference>
<proteinExistence type="inferred from homology"/>
<evidence type="ECO:0000256" key="8">
    <source>
        <dbReference type="ARBA" id="ARBA00022848"/>
    </source>
</evidence>
<dbReference type="InterPro" id="IPR050476">
    <property type="entry name" value="Insect_CytP450_Detox"/>
</dbReference>
<name>A0A5E4NG48_9HEMI</name>
<keyword evidence="7" id="KW-0256">Endoplasmic reticulum</keyword>
<dbReference type="OrthoDB" id="1470350at2759"/>
<evidence type="ECO:0000256" key="10">
    <source>
        <dbReference type="ARBA" id="ARBA00023004"/>
    </source>
</evidence>